<accession>A0A8K0URZ0</accession>
<name>A0A8K0URZ0_9AGAR</name>
<evidence type="ECO:0000313" key="2">
    <source>
        <dbReference type="EMBL" id="KAH8102099.1"/>
    </source>
</evidence>
<reference evidence="2" key="1">
    <citation type="journal article" date="2021" name="New Phytol.">
        <title>Evolutionary innovations through gain and loss of genes in the ectomycorrhizal Boletales.</title>
        <authorList>
            <person name="Wu G."/>
            <person name="Miyauchi S."/>
            <person name="Morin E."/>
            <person name="Kuo A."/>
            <person name="Drula E."/>
            <person name="Varga T."/>
            <person name="Kohler A."/>
            <person name="Feng B."/>
            <person name="Cao Y."/>
            <person name="Lipzen A."/>
            <person name="Daum C."/>
            <person name="Hundley H."/>
            <person name="Pangilinan J."/>
            <person name="Johnson J."/>
            <person name="Barry K."/>
            <person name="LaButti K."/>
            <person name="Ng V."/>
            <person name="Ahrendt S."/>
            <person name="Min B."/>
            <person name="Choi I.G."/>
            <person name="Park H."/>
            <person name="Plett J.M."/>
            <person name="Magnuson J."/>
            <person name="Spatafora J.W."/>
            <person name="Nagy L.G."/>
            <person name="Henrissat B."/>
            <person name="Grigoriev I.V."/>
            <person name="Yang Z.L."/>
            <person name="Xu J."/>
            <person name="Martin F.M."/>
        </authorList>
    </citation>
    <scope>NUCLEOTIDE SEQUENCE</scope>
    <source>
        <strain evidence="2">KKN 215</strain>
    </source>
</reference>
<keyword evidence="1" id="KW-0812">Transmembrane</keyword>
<comment type="caution">
    <text evidence="2">The sequence shown here is derived from an EMBL/GenBank/DDBJ whole genome shotgun (WGS) entry which is preliminary data.</text>
</comment>
<keyword evidence="1" id="KW-0472">Membrane</keyword>
<keyword evidence="1" id="KW-1133">Transmembrane helix</keyword>
<proteinExistence type="predicted"/>
<sequence>MTRFSGVVDLRVSIFILLFAPSMTLWKVFCFVLHGLAPMVQIYTTESQQLQGNVYGTIILLYASFLWSRNQALLPHTKHSDAVSEE</sequence>
<feature type="transmembrane region" description="Helical" evidence="1">
    <location>
        <begin position="49"/>
        <end position="68"/>
    </location>
</feature>
<gene>
    <name evidence="2" type="ORF">BXZ70DRAFT_930276</name>
</gene>
<evidence type="ECO:0000256" key="1">
    <source>
        <dbReference type="SAM" id="Phobius"/>
    </source>
</evidence>
<evidence type="ECO:0000313" key="3">
    <source>
        <dbReference type="Proteomes" id="UP000813824"/>
    </source>
</evidence>
<organism evidence="2 3">
    <name type="scientific">Cristinia sonorae</name>
    <dbReference type="NCBI Taxonomy" id="1940300"/>
    <lineage>
        <taxon>Eukaryota</taxon>
        <taxon>Fungi</taxon>
        <taxon>Dikarya</taxon>
        <taxon>Basidiomycota</taxon>
        <taxon>Agaricomycotina</taxon>
        <taxon>Agaricomycetes</taxon>
        <taxon>Agaricomycetidae</taxon>
        <taxon>Agaricales</taxon>
        <taxon>Pleurotineae</taxon>
        <taxon>Stephanosporaceae</taxon>
        <taxon>Cristinia</taxon>
    </lineage>
</organism>
<feature type="transmembrane region" description="Helical" evidence="1">
    <location>
        <begin position="12"/>
        <end position="37"/>
    </location>
</feature>
<dbReference type="EMBL" id="JAEVFJ010000010">
    <property type="protein sequence ID" value="KAH8102099.1"/>
    <property type="molecule type" value="Genomic_DNA"/>
</dbReference>
<protein>
    <submittedName>
        <fullName evidence="2">Uncharacterized protein</fullName>
    </submittedName>
</protein>
<dbReference type="Proteomes" id="UP000813824">
    <property type="component" value="Unassembled WGS sequence"/>
</dbReference>
<dbReference type="AlphaFoldDB" id="A0A8K0URZ0"/>
<keyword evidence="3" id="KW-1185">Reference proteome</keyword>